<dbReference type="InterPro" id="IPR014905">
    <property type="entry name" value="HIRAN"/>
</dbReference>
<protein>
    <submittedName>
        <fullName evidence="4">HIRAN domain-containing protein</fullName>
    </submittedName>
</protein>
<evidence type="ECO:0000259" key="3">
    <source>
        <dbReference type="Pfam" id="PF08797"/>
    </source>
</evidence>
<dbReference type="Pfam" id="PF08797">
    <property type="entry name" value="HIRAN"/>
    <property type="match status" value="1"/>
</dbReference>
<organism evidence="4 5">
    <name type="scientific">Sphingopyxis flava</name>
    <dbReference type="NCBI Taxonomy" id="1507287"/>
    <lineage>
        <taxon>Bacteria</taxon>
        <taxon>Pseudomonadati</taxon>
        <taxon>Pseudomonadota</taxon>
        <taxon>Alphaproteobacteria</taxon>
        <taxon>Sphingomonadales</taxon>
        <taxon>Sphingomonadaceae</taxon>
        <taxon>Sphingopyxis</taxon>
    </lineage>
</organism>
<name>A0A1T4ZWQ1_9SPHN</name>
<reference evidence="5" key="1">
    <citation type="submission" date="2017-02" db="EMBL/GenBank/DDBJ databases">
        <authorList>
            <person name="Varghese N."/>
            <person name="Submissions S."/>
        </authorList>
    </citation>
    <scope>NUCLEOTIDE SEQUENCE [LARGE SCALE GENOMIC DNA]</scope>
    <source>
        <strain evidence="5">R11H</strain>
    </source>
</reference>
<gene>
    <name evidence="4" type="ORF">SAMN06295937_1001252</name>
</gene>
<keyword evidence="2" id="KW-0378">Hydrolase</keyword>
<dbReference type="Proteomes" id="UP000190044">
    <property type="component" value="Unassembled WGS sequence"/>
</dbReference>
<accession>A0A1T4ZWQ1</accession>
<dbReference type="GO" id="GO:0016818">
    <property type="term" value="F:hydrolase activity, acting on acid anhydrides, in phosphorus-containing anhydrides"/>
    <property type="evidence" value="ECO:0007669"/>
    <property type="project" value="InterPro"/>
</dbReference>
<evidence type="ECO:0000313" key="4">
    <source>
        <dbReference type="EMBL" id="SKB26909.1"/>
    </source>
</evidence>
<proteinExistence type="predicted"/>
<sequence>MPAQITLPIVGSQFPNKGRKAPSRRFAIELCAPGDPIELKPEPENEHDENAIAVMSGDGIQMGYLPAERAPYVGMMMRRGEVRAIFQGQPGGRPFARIAFGGEVPTLPPRRAEEVQQQEWWPDEIWPDD</sequence>
<dbReference type="AlphaFoldDB" id="A0A1T4ZWQ1"/>
<evidence type="ECO:0000256" key="2">
    <source>
        <dbReference type="ARBA" id="ARBA00022801"/>
    </source>
</evidence>
<keyword evidence="5" id="KW-1185">Reference proteome</keyword>
<dbReference type="RefSeq" id="WP_079636942.1">
    <property type="nucleotide sequence ID" value="NZ_FUYP01000001.1"/>
</dbReference>
<feature type="domain" description="HIRAN" evidence="3">
    <location>
        <begin position="28"/>
        <end position="84"/>
    </location>
</feature>
<dbReference type="GO" id="GO:0008270">
    <property type="term" value="F:zinc ion binding"/>
    <property type="evidence" value="ECO:0007669"/>
    <property type="project" value="InterPro"/>
</dbReference>
<dbReference type="GO" id="GO:0003676">
    <property type="term" value="F:nucleic acid binding"/>
    <property type="evidence" value="ECO:0007669"/>
    <property type="project" value="InterPro"/>
</dbReference>
<dbReference type="EMBL" id="FUYP01000001">
    <property type="protein sequence ID" value="SKB26909.1"/>
    <property type="molecule type" value="Genomic_DNA"/>
</dbReference>
<dbReference type="Gene3D" id="3.30.70.2330">
    <property type="match status" value="1"/>
</dbReference>
<evidence type="ECO:0000313" key="5">
    <source>
        <dbReference type="Proteomes" id="UP000190044"/>
    </source>
</evidence>
<evidence type="ECO:0000256" key="1">
    <source>
        <dbReference type="ARBA" id="ARBA00022723"/>
    </source>
</evidence>
<keyword evidence="1" id="KW-0479">Metal-binding</keyword>